<gene>
    <name evidence="1" type="ORF">LSAT_V11C400193270</name>
</gene>
<dbReference type="Proteomes" id="UP000235145">
    <property type="component" value="Unassembled WGS sequence"/>
</dbReference>
<evidence type="ECO:0000313" key="2">
    <source>
        <dbReference type="Proteomes" id="UP000235145"/>
    </source>
</evidence>
<name>A0A9R1XDT0_LACSA</name>
<reference evidence="1 2" key="1">
    <citation type="journal article" date="2017" name="Nat. Commun.">
        <title>Genome assembly with in vitro proximity ligation data and whole-genome triplication in lettuce.</title>
        <authorList>
            <person name="Reyes-Chin-Wo S."/>
            <person name="Wang Z."/>
            <person name="Yang X."/>
            <person name="Kozik A."/>
            <person name="Arikit S."/>
            <person name="Song C."/>
            <person name="Xia L."/>
            <person name="Froenicke L."/>
            <person name="Lavelle D.O."/>
            <person name="Truco M.J."/>
            <person name="Xia R."/>
            <person name="Zhu S."/>
            <person name="Xu C."/>
            <person name="Xu H."/>
            <person name="Xu X."/>
            <person name="Cox K."/>
            <person name="Korf I."/>
            <person name="Meyers B.C."/>
            <person name="Michelmore R.W."/>
        </authorList>
    </citation>
    <scope>NUCLEOTIDE SEQUENCE [LARGE SCALE GENOMIC DNA]</scope>
    <source>
        <strain evidence="2">cv. Salinas</strain>
        <tissue evidence="1">Seedlings</tissue>
    </source>
</reference>
<dbReference type="OrthoDB" id="581210at2759"/>
<comment type="caution">
    <text evidence="1">The sequence shown here is derived from an EMBL/GenBank/DDBJ whole genome shotgun (WGS) entry which is preliminary data.</text>
</comment>
<dbReference type="PANTHER" id="PTHR34206:SF1">
    <property type="entry name" value="OS10G0390701 PROTEIN"/>
    <property type="match status" value="1"/>
</dbReference>
<keyword evidence="2" id="KW-1185">Reference proteome</keyword>
<organism evidence="1 2">
    <name type="scientific">Lactuca sativa</name>
    <name type="common">Garden lettuce</name>
    <dbReference type="NCBI Taxonomy" id="4236"/>
    <lineage>
        <taxon>Eukaryota</taxon>
        <taxon>Viridiplantae</taxon>
        <taxon>Streptophyta</taxon>
        <taxon>Embryophyta</taxon>
        <taxon>Tracheophyta</taxon>
        <taxon>Spermatophyta</taxon>
        <taxon>Magnoliopsida</taxon>
        <taxon>eudicotyledons</taxon>
        <taxon>Gunneridae</taxon>
        <taxon>Pentapetalae</taxon>
        <taxon>asterids</taxon>
        <taxon>campanulids</taxon>
        <taxon>Asterales</taxon>
        <taxon>Asteraceae</taxon>
        <taxon>Cichorioideae</taxon>
        <taxon>Cichorieae</taxon>
        <taxon>Lactucinae</taxon>
        <taxon>Lactuca</taxon>
    </lineage>
</organism>
<dbReference type="PANTHER" id="PTHR34206">
    <property type="entry name" value="OS06G0193300 PROTEIN"/>
    <property type="match status" value="1"/>
</dbReference>
<dbReference type="AlphaFoldDB" id="A0A9R1XDT0"/>
<dbReference type="EMBL" id="NBSK02000004">
    <property type="protein sequence ID" value="KAJ0209136.1"/>
    <property type="molecule type" value="Genomic_DNA"/>
</dbReference>
<proteinExistence type="predicted"/>
<sequence>MAVRISSMQLVSIHHKPNRTPSTSKRVFISAKSDSEKPSSPPLQIRSNIKLQKVFEDKSSGIVCYRDDKGEVICEGYDEGPRIPQTLFSRFSSHQRDGEAMIRLLKRSLLLVIGGAGKVN</sequence>
<dbReference type="Gramene" id="rna-gnl|WGS:NBSK|LSAT_4X92221_mrna">
    <property type="protein sequence ID" value="cds-PLY89505.1"/>
    <property type="gene ID" value="gene-LSAT_4X92221"/>
</dbReference>
<evidence type="ECO:0000313" key="1">
    <source>
        <dbReference type="EMBL" id="KAJ0209136.1"/>
    </source>
</evidence>
<protein>
    <submittedName>
        <fullName evidence="1">Uncharacterized protein</fullName>
    </submittedName>
</protein>
<accession>A0A9R1XDT0</accession>